<comment type="caution">
    <text evidence="2">The sequence shown here is derived from an EMBL/GenBank/DDBJ whole genome shotgun (WGS) entry which is preliminary data.</text>
</comment>
<evidence type="ECO:0000313" key="2">
    <source>
        <dbReference type="EMBL" id="OGE77901.1"/>
    </source>
</evidence>
<keyword evidence="1" id="KW-0812">Transmembrane</keyword>
<evidence type="ECO:0008006" key="4">
    <source>
        <dbReference type="Google" id="ProtNLM"/>
    </source>
</evidence>
<organism evidence="2 3">
    <name type="scientific">Candidatus Doudnabacteria bacterium RIFCSPHIGHO2_01_FULL_46_14</name>
    <dbReference type="NCBI Taxonomy" id="1817824"/>
    <lineage>
        <taxon>Bacteria</taxon>
        <taxon>Candidatus Doudnaibacteriota</taxon>
    </lineage>
</organism>
<keyword evidence="1" id="KW-1133">Transmembrane helix</keyword>
<proteinExistence type="predicted"/>
<dbReference type="EMBL" id="MFEK01000016">
    <property type="protein sequence ID" value="OGE77901.1"/>
    <property type="molecule type" value="Genomic_DNA"/>
</dbReference>
<dbReference type="AlphaFoldDB" id="A0A1F5NJL5"/>
<dbReference type="Proteomes" id="UP000176864">
    <property type="component" value="Unassembled WGS sequence"/>
</dbReference>
<accession>A0A1F5NJL5</accession>
<sequence length="196" mass="21401">MQSRSTALVDVILALIGYIVGMSIVLLLNSATAHGQTVGWVEERSFFKEGQTIQRVDGLVNGTINERIGTFVWFQIDPGYAQAYGGLTWSPKPWVQFAGGPGLEQAKKSARVGGYVWLGKGKTAFLFVPEYGGSGFWAKAEFNQSVGKRFGIGAISERYKGTGPKAEVNISKLKFWGAPLWQDGKINGLVGVRYKF</sequence>
<gene>
    <name evidence="2" type="ORF">A2751_02550</name>
</gene>
<feature type="transmembrane region" description="Helical" evidence="1">
    <location>
        <begin position="7"/>
        <end position="28"/>
    </location>
</feature>
<name>A0A1F5NJL5_9BACT</name>
<evidence type="ECO:0000256" key="1">
    <source>
        <dbReference type="SAM" id="Phobius"/>
    </source>
</evidence>
<evidence type="ECO:0000313" key="3">
    <source>
        <dbReference type="Proteomes" id="UP000176864"/>
    </source>
</evidence>
<protein>
    <recommendedName>
        <fullName evidence="4">Outer membrane protein beta-barrel domain-containing protein</fullName>
    </recommendedName>
</protein>
<reference evidence="2 3" key="1">
    <citation type="journal article" date="2016" name="Nat. Commun.">
        <title>Thousands of microbial genomes shed light on interconnected biogeochemical processes in an aquifer system.</title>
        <authorList>
            <person name="Anantharaman K."/>
            <person name="Brown C.T."/>
            <person name="Hug L.A."/>
            <person name="Sharon I."/>
            <person name="Castelle C.J."/>
            <person name="Probst A.J."/>
            <person name="Thomas B.C."/>
            <person name="Singh A."/>
            <person name="Wilkins M.J."/>
            <person name="Karaoz U."/>
            <person name="Brodie E.L."/>
            <person name="Williams K.H."/>
            <person name="Hubbard S.S."/>
            <person name="Banfield J.F."/>
        </authorList>
    </citation>
    <scope>NUCLEOTIDE SEQUENCE [LARGE SCALE GENOMIC DNA]</scope>
</reference>
<keyword evidence="1" id="KW-0472">Membrane</keyword>